<evidence type="ECO:0000256" key="2">
    <source>
        <dbReference type="ARBA" id="ARBA00006171"/>
    </source>
</evidence>
<evidence type="ECO:0000313" key="6">
    <source>
        <dbReference type="Proteomes" id="UP000018851"/>
    </source>
</evidence>
<name>W0AK45_9SPHN</name>
<dbReference type="InterPro" id="IPR036412">
    <property type="entry name" value="HAD-like_sf"/>
</dbReference>
<dbReference type="InterPro" id="IPR006439">
    <property type="entry name" value="HAD-SF_hydro_IA"/>
</dbReference>
<dbReference type="Gene3D" id="3.40.50.1000">
    <property type="entry name" value="HAD superfamily/HAD-like"/>
    <property type="match status" value="1"/>
</dbReference>
<dbReference type="Pfam" id="PF13419">
    <property type="entry name" value="HAD_2"/>
    <property type="match status" value="1"/>
</dbReference>
<gene>
    <name evidence="5" type="ORF">NX02_25330</name>
</gene>
<dbReference type="PATRIC" id="fig|1123269.5.peg.4967"/>
<organism evidence="5 6">
    <name type="scientific">Sphingomonas sanxanigenens DSM 19645 = NX02</name>
    <dbReference type="NCBI Taxonomy" id="1123269"/>
    <lineage>
        <taxon>Bacteria</taxon>
        <taxon>Pseudomonadati</taxon>
        <taxon>Pseudomonadota</taxon>
        <taxon>Alphaproteobacteria</taxon>
        <taxon>Sphingomonadales</taxon>
        <taxon>Sphingomonadaceae</taxon>
        <taxon>Sphingomonas</taxon>
    </lineage>
</organism>
<evidence type="ECO:0008006" key="7">
    <source>
        <dbReference type="Google" id="ProtNLM"/>
    </source>
</evidence>
<dbReference type="PANTHER" id="PTHR46193">
    <property type="entry name" value="6-PHOSPHOGLUCONATE PHOSPHATASE"/>
    <property type="match status" value="1"/>
</dbReference>
<protein>
    <recommendedName>
        <fullName evidence="7">Haloacid dehalogenase</fullName>
    </recommendedName>
</protein>
<comment type="similarity">
    <text evidence="2">Belongs to the HAD-like hydrolase superfamily. CbbY/CbbZ/Gph/YieH family.</text>
</comment>
<evidence type="ECO:0000256" key="4">
    <source>
        <dbReference type="ARBA" id="ARBA00022842"/>
    </source>
</evidence>
<proteinExistence type="inferred from homology"/>
<dbReference type="Gene3D" id="1.10.150.240">
    <property type="entry name" value="Putative phosphatase, domain 2"/>
    <property type="match status" value="1"/>
</dbReference>
<comment type="cofactor">
    <cofactor evidence="1">
        <name>Mg(2+)</name>
        <dbReference type="ChEBI" id="CHEBI:18420"/>
    </cofactor>
</comment>
<dbReference type="InterPro" id="IPR023214">
    <property type="entry name" value="HAD_sf"/>
</dbReference>
<dbReference type="InterPro" id="IPR041492">
    <property type="entry name" value="HAD_2"/>
</dbReference>
<dbReference type="KEGG" id="ssan:NX02_25330"/>
<keyword evidence="4" id="KW-0460">Magnesium</keyword>
<dbReference type="SFLD" id="SFLDS00003">
    <property type="entry name" value="Haloacid_Dehalogenase"/>
    <property type="match status" value="1"/>
</dbReference>
<dbReference type="eggNOG" id="COG0637">
    <property type="taxonomic scope" value="Bacteria"/>
</dbReference>
<dbReference type="SUPFAM" id="SSF56784">
    <property type="entry name" value="HAD-like"/>
    <property type="match status" value="1"/>
</dbReference>
<dbReference type="AlphaFoldDB" id="W0AK45"/>
<evidence type="ECO:0000256" key="3">
    <source>
        <dbReference type="ARBA" id="ARBA00022723"/>
    </source>
</evidence>
<dbReference type="Proteomes" id="UP000018851">
    <property type="component" value="Chromosome"/>
</dbReference>
<sequence length="246" mass="25955">MSASGPRCSARAEERIDMRFEGIIFDFDGVLVDSEFVGTAHLADVLTRLGHPITPEEAAARFMGLAGKDFLDAIADWRGAPVPEEFHALRAEEDARVLAEGIVAVTGAIDFIRSLPADLPKAIASSSSTRWITTHLDHLGLRSMFAPHIYSGREHVTRGKPAPDVYLHAAAAIGVDIGRTVIVEDSPVGVTGAVASGAEVVGLCAGTHCGVGHRERLSALGAHHIVGSFAELADWVGLNAALVKAR</sequence>
<dbReference type="EMBL" id="CP006644">
    <property type="protein sequence ID" value="AHE56673.1"/>
    <property type="molecule type" value="Genomic_DNA"/>
</dbReference>
<dbReference type="InterPro" id="IPR051600">
    <property type="entry name" value="Beta-PGM-like"/>
</dbReference>
<dbReference type="GO" id="GO:0003824">
    <property type="term" value="F:catalytic activity"/>
    <property type="evidence" value="ECO:0007669"/>
    <property type="project" value="UniProtKB-ARBA"/>
</dbReference>
<evidence type="ECO:0000256" key="1">
    <source>
        <dbReference type="ARBA" id="ARBA00001946"/>
    </source>
</evidence>
<accession>W0AK45</accession>
<dbReference type="SFLD" id="SFLDG01129">
    <property type="entry name" value="C1.5:_HAD__Beta-PGM__Phosphata"/>
    <property type="match status" value="1"/>
</dbReference>
<dbReference type="GO" id="GO:0046872">
    <property type="term" value="F:metal ion binding"/>
    <property type="evidence" value="ECO:0007669"/>
    <property type="project" value="UniProtKB-KW"/>
</dbReference>
<evidence type="ECO:0000313" key="5">
    <source>
        <dbReference type="EMBL" id="AHE56673.1"/>
    </source>
</evidence>
<dbReference type="STRING" id="1123269.NX02_25330"/>
<dbReference type="PANTHER" id="PTHR46193:SF10">
    <property type="entry name" value="6-PHOSPHOGLUCONATE PHOSPHATASE"/>
    <property type="match status" value="1"/>
</dbReference>
<dbReference type="HOGENOM" id="CLU_045011_13_2_5"/>
<reference evidence="5 6" key="1">
    <citation type="submission" date="2013-07" db="EMBL/GenBank/DDBJ databases">
        <title>Completed genome of Sphingomonas sanxanigenens NX02.</title>
        <authorList>
            <person name="Ma T."/>
            <person name="Huang H."/>
            <person name="Wu M."/>
            <person name="Li X."/>
            <person name="Li G."/>
        </authorList>
    </citation>
    <scope>NUCLEOTIDE SEQUENCE [LARGE SCALE GENOMIC DNA]</scope>
    <source>
        <strain evidence="5 6">NX02</strain>
    </source>
</reference>
<dbReference type="InterPro" id="IPR023198">
    <property type="entry name" value="PGP-like_dom2"/>
</dbReference>
<keyword evidence="6" id="KW-1185">Reference proteome</keyword>
<keyword evidence="3" id="KW-0479">Metal-binding</keyword>
<dbReference type="NCBIfam" id="TIGR01509">
    <property type="entry name" value="HAD-SF-IA-v3"/>
    <property type="match status" value="1"/>
</dbReference>
<dbReference type="SFLD" id="SFLDG01135">
    <property type="entry name" value="C1.5.6:_HAD__Beta-PGM__Phospha"/>
    <property type="match status" value="1"/>
</dbReference>